<organism evidence="1 2">
    <name type="scientific">Aliikangiella maris</name>
    <dbReference type="NCBI Taxonomy" id="3162458"/>
    <lineage>
        <taxon>Bacteria</taxon>
        <taxon>Pseudomonadati</taxon>
        <taxon>Pseudomonadota</taxon>
        <taxon>Gammaproteobacteria</taxon>
        <taxon>Oceanospirillales</taxon>
        <taxon>Pleioneaceae</taxon>
        <taxon>Aliikangiella</taxon>
    </lineage>
</organism>
<dbReference type="RefSeq" id="WP_353896672.1">
    <property type="nucleotide sequence ID" value="NZ_JBEVCJ010000016.1"/>
</dbReference>
<accession>A0ABV2BX15</accession>
<keyword evidence="2" id="KW-1185">Reference proteome</keyword>
<proteinExistence type="predicted"/>
<comment type="caution">
    <text evidence="1">The sequence shown here is derived from an EMBL/GenBank/DDBJ whole genome shotgun (WGS) entry which is preliminary data.</text>
</comment>
<sequence>MLYLDSLLEQLRDSKEQSLIKAIQLKLHCIENNINNQITYLQLKEIKPDLPTLKQKFSEQQYYIDKEPANAITRYFES</sequence>
<protein>
    <submittedName>
        <fullName evidence="1">Uncharacterized protein</fullName>
    </submittedName>
</protein>
<evidence type="ECO:0000313" key="1">
    <source>
        <dbReference type="EMBL" id="MET1256087.1"/>
    </source>
</evidence>
<dbReference type="EMBL" id="JBEVCJ010000016">
    <property type="protein sequence ID" value="MET1256087.1"/>
    <property type="molecule type" value="Genomic_DNA"/>
</dbReference>
<reference evidence="1 2" key="1">
    <citation type="submission" date="2024-06" db="EMBL/GenBank/DDBJ databases">
        <authorList>
            <person name="Li F."/>
        </authorList>
    </citation>
    <scope>NUCLEOTIDE SEQUENCE [LARGE SCALE GENOMIC DNA]</scope>
    <source>
        <strain evidence="1 2">GXAS 311</strain>
    </source>
</reference>
<name>A0ABV2BX15_9GAMM</name>
<gene>
    <name evidence="1" type="ORF">ABVT43_13185</name>
</gene>
<evidence type="ECO:0000313" key="2">
    <source>
        <dbReference type="Proteomes" id="UP001548189"/>
    </source>
</evidence>
<dbReference type="Proteomes" id="UP001548189">
    <property type="component" value="Unassembled WGS sequence"/>
</dbReference>